<evidence type="ECO:0000313" key="3">
    <source>
        <dbReference type="WBParaSite" id="ACOC_0001140601-mRNA-1"/>
    </source>
</evidence>
<reference evidence="1 2" key="2">
    <citation type="submission" date="2018-11" db="EMBL/GenBank/DDBJ databases">
        <authorList>
            <consortium name="Pathogen Informatics"/>
        </authorList>
    </citation>
    <scope>NUCLEOTIDE SEQUENCE [LARGE SCALE GENOMIC DNA]</scope>
    <source>
        <strain evidence="1 2">Costa Rica</strain>
    </source>
</reference>
<dbReference type="Pfam" id="PF12895">
    <property type="entry name" value="ANAPC3"/>
    <property type="match status" value="1"/>
</dbReference>
<dbReference type="EMBL" id="UYYA01004687">
    <property type="protein sequence ID" value="VDM62992.1"/>
    <property type="molecule type" value="Genomic_DNA"/>
</dbReference>
<proteinExistence type="predicted"/>
<name>A0A158PLI7_ANGCS</name>
<keyword evidence="2" id="KW-1185">Reference proteome</keyword>
<dbReference type="InterPro" id="IPR011990">
    <property type="entry name" value="TPR-like_helical_dom_sf"/>
</dbReference>
<dbReference type="OrthoDB" id="5896187at2759"/>
<dbReference type="AlphaFoldDB" id="A0A158PLI7"/>
<gene>
    <name evidence="1" type="ORF">ACOC_LOCUS11407</name>
</gene>
<dbReference type="Proteomes" id="UP000267027">
    <property type="component" value="Unassembled WGS sequence"/>
</dbReference>
<protein>
    <submittedName>
        <fullName evidence="3">CLTH domain-containing protein</fullName>
    </submittedName>
</protein>
<sequence>MIHLGVLQDLIRSFLDHCSLEDAVFLAELNYIRVKSTRSLLLYCDCLLRLNRRYEVYNILRCHALTNARLRYLFAKCCFDLEKKQRSDSAVKQPLRSNSGNIRCVTSSATLITSETTYASSSNTNQDDLREEHSLAYKDLFLSVKSFALVEDAIGSYQWDVAKKILGMSSHQFNSIS</sequence>
<dbReference type="WBParaSite" id="ACOC_0001140601-mRNA-1">
    <property type="protein sequence ID" value="ACOC_0001140601-mRNA-1"/>
    <property type="gene ID" value="ACOC_0001140601"/>
</dbReference>
<accession>A0A158PLI7</accession>
<reference evidence="3" key="1">
    <citation type="submission" date="2016-04" db="UniProtKB">
        <authorList>
            <consortium name="WormBaseParasite"/>
        </authorList>
    </citation>
    <scope>IDENTIFICATION</scope>
</reference>
<dbReference type="STRING" id="334426.A0A158PLI7"/>
<dbReference type="Gene3D" id="1.25.40.10">
    <property type="entry name" value="Tetratricopeptide repeat domain"/>
    <property type="match status" value="1"/>
</dbReference>
<evidence type="ECO:0000313" key="2">
    <source>
        <dbReference type="Proteomes" id="UP000267027"/>
    </source>
</evidence>
<evidence type="ECO:0000313" key="1">
    <source>
        <dbReference type="EMBL" id="VDM62992.1"/>
    </source>
</evidence>
<organism evidence="3">
    <name type="scientific">Angiostrongylus costaricensis</name>
    <name type="common">Nematode worm</name>
    <dbReference type="NCBI Taxonomy" id="334426"/>
    <lineage>
        <taxon>Eukaryota</taxon>
        <taxon>Metazoa</taxon>
        <taxon>Ecdysozoa</taxon>
        <taxon>Nematoda</taxon>
        <taxon>Chromadorea</taxon>
        <taxon>Rhabditida</taxon>
        <taxon>Rhabditina</taxon>
        <taxon>Rhabditomorpha</taxon>
        <taxon>Strongyloidea</taxon>
        <taxon>Metastrongylidae</taxon>
        <taxon>Angiostrongylus</taxon>
    </lineage>
</organism>